<dbReference type="PANTHER" id="PTHR33434">
    <property type="entry name" value="DEGV DOMAIN-CONTAINING PROTEIN DR_1986-RELATED"/>
    <property type="match status" value="1"/>
</dbReference>
<comment type="caution">
    <text evidence="2">The sequence shown here is derived from an EMBL/GenBank/DDBJ whole genome shotgun (WGS) entry which is preliminary data.</text>
</comment>
<proteinExistence type="predicted"/>
<dbReference type="STRING" id="1724.GCA_001044175_00931"/>
<dbReference type="GO" id="GO:0004371">
    <property type="term" value="F:glycerone kinase activity"/>
    <property type="evidence" value="ECO:0007669"/>
    <property type="project" value="InterPro"/>
</dbReference>
<keyword evidence="3" id="KW-1185">Reference proteome</keyword>
<evidence type="ECO:0000259" key="1">
    <source>
        <dbReference type="PROSITE" id="PS51480"/>
    </source>
</evidence>
<dbReference type="InterPro" id="IPR050270">
    <property type="entry name" value="DegV_domain_contain"/>
</dbReference>
<organism evidence="2 3">
    <name type="scientific">Corynebacterium renale</name>
    <dbReference type="NCBI Taxonomy" id="1724"/>
    <lineage>
        <taxon>Bacteria</taxon>
        <taxon>Bacillati</taxon>
        <taxon>Actinomycetota</taxon>
        <taxon>Actinomycetes</taxon>
        <taxon>Mycobacteriales</taxon>
        <taxon>Corynebacteriaceae</taxon>
        <taxon>Corynebacterium</taxon>
    </lineage>
</organism>
<dbReference type="Gene3D" id="1.25.40.340">
    <property type="match status" value="1"/>
</dbReference>
<reference evidence="2 3" key="1">
    <citation type="submission" date="2017-10" db="EMBL/GenBank/DDBJ databases">
        <title>Sequencing the genomes of 1000 actinobacteria strains.</title>
        <authorList>
            <person name="Klenk H.-P."/>
        </authorList>
    </citation>
    <scope>NUCLEOTIDE SEQUENCE [LARGE SCALE GENOMIC DNA]</scope>
    <source>
        <strain evidence="2 3">DSM 20688</strain>
    </source>
</reference>
<sequence length="514" mass="53299">MSKTTVLDGPRLHSWARRAVAELSARRAEINHINVFPVPDADTGSNMAFTMNSALAAAEELDEDASTVEVATALARGAVRGARGNSGLALSQVLRGVAEASGDGIDGEAIRQALAKATVFVESAIADPVEGTVISVLRAAHDAAQGETIEDVVSNAAAAARKALANTPSQLPVLREAGVVDAGGQGLVVLLDALESEILGREASTPPVAPLQSVPRTIGTPTCDHGTPAGSDAHLEVMFTFVGDAAQLTDALKDLGDSLFAAPLDDATAKVHIHSHDAGRVVEKAFSLGQVSELRFEVLPGPAPTAYVNTEAPTRRQVIAIAGPGQVADLFTAAGATVIAPDDQMEARLAAARDAFPETIVIANGYVPPLRTTHHVVLDVPRTVAGFAAIAVYEDNAPLDKAVESMEEAASEMRSAVIDQTAHAFLTPAGACGKGDYLTETTPGNVIRVSDTLDEAIENTIRDLLAEGGEQVTLLARTGVDISTDNLAARFRGNVDIMSYVADNVEGLVQVGVE</sequence>
<protein>
    <recommendedName>
        <fullName evidence="1">DhaL domain-containing protein</fullName>
    </recommendedName>
</protein>
<dbReference type="EMBL" id="PDJF01000001">
    <property type="protein sequence ID" value="PFG28824.1"/>
    <property type="molecule type" value="Genomic_DNA"/>
</dbReference>
<dbReference type="SMART" id="SM01121">
    <property type="entry name" value="Dak1_2"/>
    <property type="match status" value="1"/>
</dbReference>
<evidence type="ECO:0000313" key="3">
    <source>
        <dbReference type="Proteomes" id="UP000221653"/>
    </source>
</evidence>
<dbReference type="Pfam" id="PF21645">
    <property type="entry name" value="FakA-like_M"/>
    <property type="match status" value="1"/>
</dbReference>
<dbReference type="SUPFAM" id="SSF101473">
    <property type="entry name" value="DhaL-like"/>
    <property type="match status" value="1"/>
</dbReference>
<dbReference type="AlphaFoldDB" id="A0A2A9DQF8"/>
<evidence type="ECO:0000313" key="2">
    <source>
        <dbReference type="EMBL" id="PFG28824.1"/>
    </source>
</evidence>
<dbReference type="Proteomes" id="UP000221653">
    <property type="component" value="Unassembled WGS sequence"/>
</dbReference>
<gene>
    <name evidence="2" type="ORF">ATK06_1950</name>
</gene>
<dbReference type="PROSITE" id="PS51480">
    <property type="entry name" value="DHAL"/>
    <property type="match status" value="1"/>
</dbReference>
<dbReference type="PANTHER" id="PTHR33434:SF4">
    <property type="entry name" value="PHOSPHATASE PROTEIN"/>
    <property type="match status" value="1"/>
</dbReference>
<dbReference type="OrthoDB" id="9760324at2"/>
<dbReference type="InterPro" id="IPR036117">
    <property type="entry name" value="DhaL_dom_sf"/>
</dbReference>
<name>A0A2A9DQF8_9CORY</name>
<dbReference type="InterPro" id="IPR033470">
    <property type="entry name" value="FakA-like_C"/>
</dbReference>
<dbReference type="RefSeq" id="WP_098389248.1">
    <property type="nucleotide sequence ID" value="NZ_LS483464.1"/>
</dbReference>
<dbReference type="InterPro" id="IPR004007">
    <property type="entry name" value="DhaL_dom"/>
</dbReference>
<dbReference type="SMART" id="SM01120">
    <property type="entry name" value="Dak2"/>
    <property type="match status" value="1"/>
</dbReference>
<dbReference type="Pfam" id="PF13684">
    <property type="entry name" value="FakA-like_C"/>
    <property type="match status" value="1"/>
</dbReference>
<feature type="domain" description="DhaL" evidence="1">
    <location>
        <begin position="10"/>
        <end position="196"/>
    </location>
</feature>
<accession>A0A2A9DQF8</accession>
<dbReference type="Pfam" id="PF02734">
    <property type="entry name" value="Dak2"/>
    <property type="match status" value="1"/>
</dbReference>
<dbReference type="GO" id="GO:0006071">
    <property type="term" value="P:glycerol metabolic process"/>
    <property type="evidence" value="ECO:0007669"/>
    <property type="project" value="InterPro"/>
</dbReference>
<dbReference type="InterPro" id="IPR048394">
    <property type="entry name" value="FakA-like_M"/>
</dbReference>